<dbReference type="AlphaFoldDB" id="A0AAD7G343"/>
<protein>
    <submittedName>
        <fullName evidence="3">Uncharacterized protein</fullName>
    </submittedName>
</protein>
<feature type="signal peptide" evidence="2">
    <location>
        <begin position="1"/>
        <end position="16"/>
    </location>
</feature>
<feature type="region of interest" description="Disordered" evidence="1">
    <location>
        <begin position="133"/>
        <end position="161"/>
    </location>
</feature>
<name>A0AAD7G343_MYCRO</name>
<keyword evidence="2" id="KW-0732">Signal</keyword>
<keyword evidence="4" id="KW-1185">Reference proteome</keyword>
<evidence type="ECO:0000313" key="4">
    <source>
        <dbReference type="Proteomes" id="UP001221757"/>
    </source>
</evidence>
<organism evidence="3 4">
    <name type="scientific">Mycena rosella</name>
    <name type="common">Pink bonnet</name>
    <name type="synonym">Agaricus rosellus</name>
    <dbReference type="NCBI Taxonomy" id="1033263"/>
    <lineage>
        <taxon>Eukaryota</taxon>
        <taxon>Fungi</taxon>
        <taxon>Dikarya</taxon>
        <taxon>Basidiomycota</taxon>
        <taxon>Agaricomycotina</taxon>
        <taxon>Agaricomycetes</taxon>
        <taxon>Agaricomycetidae</taxon>
        <taxon>Agaricales</taxon>
        <taxon>Marasmiineae</taxon>
        <taxon>Mycenaceae</taxon>
        <taxon>Mycena</taxon>
    </lineage>
</organism>
<reference evidence="3" key="1">
    <citation type="submission" date="2023-03" db="EMBL/GenBank/DDBJ databases">
        <title>Massive genome expansion in bonnet fungi (Mycena s.s.) driven by repeated elements and novel gene families across ecological guilds.</title>
        <authorList>
            <consortium name="Lawrence Berkeley National Laboratory"/>
            <person name="Harder C.B."/>
            <person name="Miyauchi S."/>
            <person name="Viragh M."/>
            <person name="Kuo A."/>
            <person name="Thoen E."/>
            <person name="Andreopoulos B."/>
            <person name="Lu D."/>
            <person name="Skrede I."/>
            <person name="Drula E."/>
            <person name="Henrissat B."/>
            <person name="Morin E."/>
            <person name="Kohler A."/>
            <person name="Barry K."/>
            <person name="LaButti K."/>
            <person name="Morin E."/>
            <person name="Salamov A."/>
            <person name="Lipzen A."/>
            <person name="Mereny Z."/>
            <person name="Hegedus B."/>
            <person name="Baldrian P."/>
            <person name="Stursova M."/>
            <person name="Weitz H."/>
            <person name="Taylor A."/>
            <person name="Grigoriev I.V."/>
            <person name="Nagy L.G."/>
            <person name="Martin F."/>
            <person name="Kauserud H."/>
        </authorList>
    </citation>
    <scope>NUCLEOTIDE SEQUENCE</scope>
    <source>
        <strain evidence="3">CBHHK067</strain>
    </source>
</reference>
<gene>
    <name evidence="3" type="ORF">B0H17DRAFT_1144243</name>
</gene>
<evidence type="ECO:0000256" key="1">
    <source>
        <dbReference type="SAM" id="MobiDB-lite"/>
    </source>
</evidence>
<dbReference type="Proteomes" id="UP001221757">
    <property type="component" value="Unassembled WGS sequence"/>
</dbReference>
<proteinExistence type="predicted"/>
<comment type="caution">
    <text evidence="3">The sequence shown here is derived from an EMBL/GenBank/DDBJ whole genome shotgun (WGS) entry which is preliminary data.</text>
</comment>
<accession>A0AAD7G343</accession>
<dbReference type="EMBL" id="JARKIE010000238">
    <property type="protein sequence ID" value="KAJ7662867.1"/>
    <property type="molecule type" value="Genomic_DNA"/>
</dbReference>
<evidence type="ECO:0000256" key="2">
    <source>
        <dbReference type="SAM" id="SignalP"/>
    </source>
</evidence>
<evidence type="ECO:0000313" key="3">
    <source>
        <dbReference type="EMBL" id="KAJ7662867.1"/>
    </source>
</evidence>
<sequence length="210" mass="23238">MALFLLLLLVPSLVLTHPRSSLDKQYTPMWIAPIQSTSERVKASLCIITIRMVGALGPACWRQTIEDSCGSGHNSGERSVHLVHRIVISSKRLDIVGYMSTRALPDAIHPHREVFIDVNTFDVHDPDPPLFTSPGDTPDVAGHSEFTPPTNTLPPQRRSNESEPIISTFDTSDLFGFGYEGYIPFYLLEDPMHDNKLFPTGNITSAKVGV</sequence>
<feature type="chain" id="PRO_5042211526" evidence="2">
    <location>
        <begin position="17"/>
        <end position="210"/>
    </location>
</feature>